<dbReference type="AlphaFoldDB" id="A0A7Z7BRV6"/>
<protein>
    <submittedName>
        <fullName evidence="3">Tripartite-type tricarboxylate transporter, receptor component TctC</fullName>
    </submittedName>
</protein>
<organism evidence="3 4">
    <name type="scientific">Agrobacterium fabrum</name>
    <dbReference type="NCBI Taxonomy" id="1176649"/>
    <lineage>
        <taxon>Bacteria</taxon>
        <taxon>Pseudomonadati</taxon>
        <taxon>Pseudomonadota</taxon>
        <taxon>Alphaproteobacteria</taxon>
        <taxon>Hyphomicrobiales</taxon>
        <taxon>Rhizobiaceae</taxon>
        <taxon>Rhizobium/Agrobacterium group</taxon>
        <taxon>Agrobacterium</taxon>
        <taxon>Agrobacterium tumefaciens complex</taxon>
    </lineage>
</organism>
<evidence type="ECO:0000256" key="2">
    <source>
        <dbReference type="SAM" id="SignalP"/>
    </source>
</evidence>
<dbReference type="EMBL" id="FNEW01000007">
    <property type="protein sequence ID" value="SDK34127.1"/>
    <property type="molecule type" value="Genomic_DNA"/>
</dbReference>
<dbReference type="PANTHER" id="PTHR42928">
    <property type="entry name" value="TRICARBOXYLATE-BINDING PROTEIN"/>
    <property type="match status" value="1"/>
</dbReference>
<dbReference type="InterPro" id="IPR005064">
    <property type="entry name" value="BUG"/>
</dbReference>
<dbReference type="Pfam" id="PF03401">
    <property type="entry name" value="TctC"/>
    <property type="match status" value="1"/>
</dbReference>
<dbReference type="PANTHER" id="PTHR42928:SF5">
    <property type="entry name" value="BLR1237 PROTEIN"/>
    <property type="match status" value="1"/>
</dbReference>
<dbReference type="RefSeq" id="WP_092734658.1">
    <property type="nucleotide sequence ID" value="NZ_FNEW01000007.1"/>
</dbReference>
<dbReference type="CDD" id="cd07012">
    <property type="entry name" value="PBP2_Bug_TTT"/>
    <property type="match status" value="1"/>
</dbReference>
<feature type="signal peptide" evidence="2">
    <location>
        <begin position="1"/>
        <end position="23"/>
    </location>
</feature>
<dbReference type="InterPro" id="IPR042100">
    <property type="entry name" value="Bug_dom1"/>
</dbReference>
<dbReference type="Proteomes" id="UP000198917">
    <property type="component" value="Unassembled WGS sequence"/>
</dbReference>
<proteinExistence type="inferred from homology"/>
<dbReference type="Gene3D" id="3.40.190.10">
    <property type="entry name" value="Periplasmic binding protein-like II"/>
    <property type="match status" value="1"/>
</dbReference>
<comment type="caution">
    <text evidence="3">The sequence shown here is derived from an EMBL/GenBank/DDBJ whole genome shotgun (WGS) entry which is preliminary data.</text>
</comment>
<feature type="chain" id="PRO_5030587071" evidence="2">
    <location>
        <begin position="24"/>
        <end position="320"/>
    </location>
</feature>
<dbReference type="Gene3D" id="3.40.190.150">
    <property type="entry name" value="Bordetella uptake gene, domain 1"/>
    <property type="match status" value="1"/>
</dbReference>
<sequence length="320" mass="34059">MNRRSFLISSAIAMAGCAKPLWANQGPPPTHNATIVVGFSAGGAGDLAGRVAAEYAKQSDGFPVGVEFRPGAGGTIATDQIRRAAPDGTTLSLFSASPLVVAPHLQKLPYDPLKDFTYIATFVNISIPMFVTSQSPHKSWTELITFAKANPGKLRWATAAPRGLAHISTEAAFRQEGVQAAFVPFSGGADAITALLGGHIDAVVASDYASHLQSGKIRLLVETGSEPIANYPDVPTFKQLGYPLALSSGYGLFGPADLPKAVVSWWEDELRAMTESPLYQTFLTTLGGQRGFRGHEQFTATVSENYRIIGEQIDLLGLRP</sequence>
<dbReference type="PROSITE" id="PS51257">
    <property type="entry name" value="PROKAR_LIPOPROTEIN"/>
    <property type="match status" value="1"/>
</dbReference>
<evidence type="ECO:0000313" key="3">
    <source>
        <dbReference type="EMBL" id="SDK34127.1"/>
    </source>
</evidence>
<accession>A0A7Z7BRV6</accession>
<comment type="similarity">
    <text evidence="1">Belongs to the UPF0065 (bug) family.</text>
</comment>
<gene>
    <name evidence="3" type="ORF">SAMN05428983_4655</name>
</gene>
<reference evidence="3 4" key="1">
    <citation type="submission" date="2016-10" db="EMBL/GenBank/DDBJ databases">
        <authorList>
            <person name="Varghese N."/>
            <person name="Submissions S."/>
        </authorList>
    </citation>
    <scope>NUCLEOTIDE SEQUENCE [LARGE SCALE GENOMIC DNA]</scope>
    <source>
        <strain evidence="3 4">PDC82</strain>
    </source>
</reference>
<dbReference type="SUPFAM" id="SSF53850">
    <property type="entry name" value="Periplasmic binding protein-like II"/>
    <property type="match status" value="1"/>
</dbReference>
<keyword evidence="3" id="KW-0675">Receptor</keyword>
<keyword evidence="2" id="KW-0732">Signal</keyword>
<evidence type="ECO:0000313" key="4">
    <source>
        <dbReference type="Proteomes" id="UP000198917"/>
    </source>
</evidence>
<dbReference type="PIRSF" id="PIRSF017082">
    <property type="entry name" value="YflP"/>
    <property type="match status" value="1"/>
</dbReference>
<evidence type="ECO:0000256" key="1">
    <source>
        <dbReference type="ARBA" id="ARBA00006987"/>
    </source>
</evidence>
<name>A0A7Z7BRV6_9HYPH</name>